<feature type="chain" id="PRO_5025537255" evidence="1">
    <location>
        <begin position="22"/>
        <end position="208"/>
    </location>
</feature>
<feature type="non-terminal residue" evidence="2">
    <location>
        <position position="1"/>
    </location>
</feature>
<proteinExistence type="predicted"/>
<organism evidence="2">
    <name type="scientific">Tanacetum cinerariifolium</name>
    <name type="common">Dalmatian daisy</name>
    <name type="synonym">Chrysanthemum cinerariifolium</name>
    <dbReference type="NCBI Taxonomy" id="118510"/>
    <lineage>
        <taxon>Eukaryota</taxon>
        <taxon>Viridiplantae</taxon>
        <taxon>Streptophyta</taxon>
        <taxon>Embryophyta</taxon>
        <taxon>Tracheophyta</taxon>
        <taxon>Spermatophyta</taxon>
        <taxon>Magnoliopsida</taxon>
        <taxon>eudicotyledons</taxon>
        <taxon>Gunneridae</taxon>
        <taxon>Pentapetalae</taxon>
        <taxon>asterids</taxon>
        <taxon>campanulids</taxon>
        <taxon>Asterales</taxon>
        <taxon>Asteraceae</taxon>
        <taxon>Asteroideae</taxon>
        <taxon>Anthemideae</taxon>
        <taxon>Anthemidinae</taxon>
        <taxon>Tanacetum</taxon>
    </lineage>
</organism>
<accession>A0A699RVB9</accession>
<reference evidence="2" key="1">
    <citation type="journal article" date="2019" name="Sci. Rep.">
        <title>Draft genome of Tanacetum cinerariifolium, the natural source of mosquito coil.</title>
        <authorList>
            <person name="Yamashiro T."/>
            <person name="Shiraishi A."/>
            <person name="Satake H."/>
            <person name="Nakayama K."/>
        </authorList>
    </citation>
    <scope>NUCLEOTIDE SEQUENCE</scope>
</reference>
<dbReference type="AntiFam" id="ANF00173">
    <property type="entry name" value="Shadow ORF (opposite ppk)"/>
</dbReference>
<evidence type="ECO:0000313" key="2">
    <source>
        <dbReference type="EMBL" id="GFC86931.1"/>
    </source>
</evidence>
<gene>
    <name evidence="2" type="ORF">Tci_858901</name>
</gene>
<name>A0A699RVB9_TANCI</name>
<dbReference type="EMBL" id="BKCJ011107774">
    <property type="protein sequence ID" value="GFC86931.1"/>
    <property type="molecule type" value="Genomic_DNA"/>
</dbReference>
<protein>
    <submittedName>
        <fullName evidence="2">Uncharacterized protein</fullName>
    </submittedName>
</protein>
<evidence type="ECO:0000256" key="1">
    <source>
        <dbReference type="SAM" id="SignalP"/>
    </source>
</evidence>
<feature type="non-terminal residue" evidence="2">
    <location>
        <position position="208"/>
    </location>
</feature>
<dbReference type="AlphaFoldDB" id="A0A699RVB9"/>
<comment type="caution">
    <text evidence="2">The sequence shown here is derived from an EMBL/GenBank/DDBJ whole genome shotgun (WGS) entry which is preliminary data.</text>
</comment>
<feature type="signal peptide" evidence="1">
    <location>
        <begin position="1"/>
        <end position="21"/>
    </location>
</feature>
<sequence>RREQVAHVFIEVLLRPVALLGGQVFGAQQPDAGLAQRGQHLLAEGAPKLLLLPLHLSQHLGQHALGLGLQLGAGFLLELYQPPQRGHPHLEKLVEVARKNRQKLEAFEQRHGGALRFLQHAGVEAQPAQRVRLVRNFGAGQQQIAVLHPTHNSKFTTQNSSALPLVLWAVEKIKLGVGLLCLGPVVCQKAQAQHAGGGHFAAQGRGRE</sequence>
<keyword evidence="1" id="KW-0732">Signal</keyword>